<feature type="domain" description="HAMP" evidence="15">
    <location>
        <begin position="209"/>
        <end position="262"/>
    </location>
</feature>
<evidence type="ECO:0000313" key="17">
    <source>
        <dbReference type="Proteomes" id="UP000315711"/>
    </source>
</evidence>
<dbReference type="PROSITE" id="PS50885">
    <property type="entry name" value="HAMP"/>
    <property type="match status" value="1"/>
</dbReference>
<dbReference type="PANTHER" id="PTHR43047">
    <property type="entry name" value="TWO-COMPONENT HISTIDINE PROTEIN KINASE"/>
    <property type="match status" value="1"/>
</dbReference>
<evidence type="ECO:0000256" key="10">
    <source>
        <dbReference type="ARBA" id="ARBA00023012"/>
    </source>
</evidence>
<evidence type="ECO:0000256" key="11">
    <source>
        <dbReference type="ARBA" id="ARBA00023136"/>
    </source>
</evidence>
<dbReference type="PROSITE" id="PS50109">
    <property type="entry name" value="HIS_KIN"/>
    <property type="match status" value="1"/>
</dbReference>
<keyword evidence="11 13" id="KW-0472">Membrane</keyword>
<dbReference type="CDD" id="cd00075">
    <property type="entry name" value="HATPase"/>
    <property type="match status" value="1"/>
</dbReference>
<dbReference type="SMART" id="SM00388">
    <property type="entry name" value="HisKA"/>
    <property type="match status" value="1"/>
</dbReference>
<dbReference type="Pfam" id="PF02518">
    <property type="entry name" value="HATPase_c"/>
    <property type="match status" value="1"/>
</dbReference>
<evidence type="ECO:0000256" key="8">
    <source>
        <dbReference type="ARBA" id="ARBA00022777"/>
    </source>
</evidence>
<evidence type="ECO:0000256" key="6">
    <source>
        <dbReference type="ARBA" id="ARBA00022679"/>
    </source>
</evidence>
<comment type="catalytic activity">
    <reaction evidence="1">
        <text>ATP + protein L-histidine = ADP + protein N-phospho-L-histidine.</text>
        <dbReference type="EC" id="2.7.13.3"/>
    </reaction>
</comment>
<dbReference type="SMART" id="SM00387">
    <property type="entry name" value="HATPase_c"/>
    <property type="match status" value="1"/>
</dbReference>
<keyword evidence="12" id="KW-0175">Coiled coil</keyword>
<feature type="coiled-coil region" evidence="12">
    <location>
        <begin position="80"/>
        <end position="107"/>
    </location>
</feature>
<protein>
    <recommendedName>
        <fullName evidence="3">histidine kinase</fullName>
        <ecNumber evidence="3">2.7.13.3</ecNumber>
    </recommendedName>
</protein>
<accession>A0A562QQM4</accession>
<sequence>MKWKNSISAKFLTINGIFFLVLVTGIITLLVYEYSLSEEFKKRNGALEDKEKLIQDIDDNINSSFLNYRGYVAFSNRKMLEKAEGYKDEIENDIDSLAKMEQNKNDEQFVSEVTDFHQFFFDIYLPKIEVLYEQGNMNELQDYVFNQGASNRIFDFMDYMKDYRYEVDQEIENNVDLMSDKIQVNQLLFSLYFLFVISLLFIITWVLIKQVGRPLRELSEAADDITNGKITVLPSYQKSSDEIGVLTNALHTMVNTLQYKEEELIAQNEELLAQQDELQAQQDELQAQQVQLEENISIIEESNEQLEVRNKFIHDMAETLSRERLLENVVRNMGKVLGAKVGIMMMLNEKKTAASIGLPKNSVEQLRLEENNVFLQQLLDVQKAFKVDRKCSRMEATYHSEDMAAFDLFIPVLTSNGIIAAYIQFTRYDAPFTEREIETGEALAMQVSMALEKVDLYEDSEENRLFYQDILNTIQEGVLLVDERGSVLQANTKMSSLMNFPTPNRLLQLSFEEWTTVLVEMAVDKEKLRSDLFTTFSEKEFADDALIFELYQRHERCVFKMYKEKVSRQDLSYGYILVFRDMTQDYEVDRMKSEFVSTVSHELRTPLASVLGFTERMIYKELSEERKKTYLKTIYQEAKRLTALINDFLDVQKMEAGKQIYHKTTEDVVEIIQEASDIFQHNANTHPILLEVMTGQTKVEADREKLAQVMANLLSNAIKYSPDGGRIHITVSSKAEMLQVTIRDRGIGIPKEAIPHLFTKFYRVDNSDLRKIGGTGLGLSIVKEIIHAHDGDIRITSQIEEGTVVTIEIPLAK</sequence>
<reference evidence="16 17" key="1">
    <citation type="journal article" date="2015" name="Stand. Genomic Sci.">
        <title>Genomic Encyclopedia of Bacterial and Archaeal Type Strains, Phase III: the genomes of soil and plant-associated and newly described type strains.</title>
        <authorList>
            <person name="Whitman W.B."/>
            <person name="Woyke T."/>
            <person name="Klenk H.P."/>
            <person name="Zhou Y."/>
            <person name="Lilburn T.G."/>
            <person name="Beck B.J."/>
            <person name="De Vos P."/>
            <person name="Vandamme P."/>
            <person name="Eisen J.A."/>
            <person name="Garrity G."/>
            <person name="Hugenholtz P."/>
            <person name="Kyrpides N.C."/>
        </authorList>
    </citation>
    <scope>NUCLEOTIDE SEQUENCE [LARGE SCALE GENOMIC DNA]</scope>
    <source>
        <strain evidence="16 17">CGMCC 1.10116</strain>
    </source>
</reference>
<dbReference type="RefSeq" id="WP_144449125.1">
    <property type="nucleotide sequence ID" value="NZ_VLKZ01000002.1"/>
</dbReference>
<keyword evidence="10" id="KW-0902">Two-component regulatory system</keyword>
<dbReference type="SUPFAM" id="SSF47384">
    <property type="entry name" value="Homodimeric domain of signal transducing histidine kinase"/>
    <property type="match status" value="1"/>
</dbReference>
<dbReference type="InterPro" id="IPR003594">
    <property type="entry name" value="HATPase_dom"/>
</dbReference>
<evidence type="ECO:0000256" key="7">
    <source>
        <dbReference type="ARBA" id="ARBA00022741"/>
    </source>
</evidence>
<evidence type="ECO:0000256" key="9">
    <source>
        <dbReference type="ARBA" id="ARBA00022840"/>
    </source>
</evidence>
<comment type="caution">
    <text evidence="16">The sequence shown here is derived from an EMBL/GenBank/DDBJ whole genome shotgun (WGS) entry which is preliminary data.</text>
</comment>
<dbReference type="CDD" id="cd06225">
    <property type="entry name" value="HAMP"/>
    <property type="match status" value="1"/>
</dbReference>
<evidence type="ECO:0000256" key="13">
    <source>
        <dbReference type="SAM" id="Phobius"/>
    </source>
</evidence>
<dbReference type="EMBL" id="VLKZ01000002">
    <property type="protein sequence ID" value="TWI59034.1"/>
    <property type="molecule type" value="Genomic_DNA"/>
</dbReference>
<dbReference type="InterPro" id="IPR003661">
    <property type="entry name" value="HisK_dim/P_dom"/>
</dbReference>
<dbReference type="SMART" id="SM00304">
    <property type="entry name" value="HAMP"/>
    <property type="match status" value="1"/>
</dbReference>
<dbReference type="CDD" id="cd00082">
    <property type="entry name" value="HisKA"/>
    <property type="match status" value="1"/>
</dbReference>
<gene>
    <name evidence="16" type="ORF">IQ10_00745</name>
</gene>
<dbReference type="FunFam" id="1.10.287.130:FF:000001">
    <property type="entry name" value="Two-component sensor histidine kinase"/>
    <property type="match status" value="1"/>
</dbReference>
<evidence type="ECO:0000256" key="3">
    <source>
        <dbReference type="ARBA" id="ARBA00012438"/>
    </source>
</evidence>
<dbReference type="AlphaFoldDB" id="A0A562QQM4"/>
<proteinExistence type="predicted"/>
<keyword evidence="9" id="KW-0067">ATP-binding</keyword>
<dbReference type="GO" id="GO:0009927">
    <property type="term" value="F:histidine phosphotransfer kinase activity"/>
    <property type="evidence" value="ECO:0007669"/>
    <property type="project" value="TreeGrafter"/>
</dbReference>
<dbReference type="FunFam" id="3.30.565.10:FF:000006">
    <property type="entry name" value="Sensor histidine kinase WalK"/>
    <property type="match status" value="1"/>
</dbReference>
<dbReference type="Pfam" id="PF00512">
    <property type="entry name" value="HisKA"/>
    <property type="match status" value="1"/>
</dbReference>
<organism evidence="16 17">
    <name type="scientific">Halalkalibacter nanhaiisediminis</name>
    <dbReference type="NCBI Taxonomy" id="688079"/>
    <lineage>
        <taxon>Bacteria</taxon>
        <taxon>Bacillati</taxon>
        <taxon>Bacillota</taxon>
        <taxon>Bacilli</taxon>
        <taxon>Bacillales</taxon>
        <taxon>Bacillaceae</taxon>
        <taxon>Halalkalibacter</taxon>
    </lineage>
</organism>
<dbReference type="GO" id="GO:0000155">
    <property type="term" value="F:phosphorelay sensor kinase activity"/>
    <property type="evidence" value="ECO:0007669"/>
    <property type="project" value="InterPro"/>
</dbReference>
<evidence type="ECO:0000256" key="1">
    <source>
        <dbReference type="ARBA" id="ARBA00000085"/>
    </source>
</evidence>
<dbReference type="OrthoDB" id="9813151at2"/>
<dbReference type="InterPro" id="IPR003660">
    <property type="entry name" value="HAMP_dom"/>
</dbReference>
<keyword evidence="13" id="KW-1133">Transmembrane helix</keyword>
<dbReference type="InterPro" id="IPR036097">
    <property type="entry name" value="HisK_dim/P_sf"/>
</dbReference>
<evidence type="ECO:0000256" key="4">
    <source>
        <dbReference type="ARBA" id="ARBA00022475"/>
    </source>
</evidence>
<dbReference type="InterPro" id="IPR036890">
    <property type="entry name" value="HATPase_C_sf"/>
</dbReference>
<evidence type="ECO:0000259" key="15">
    <source>
        <dbReference type="PROSITE" id="PS50885"/>
    </source>
</evidence>
<feature type="domain" description="Histidine kinase" evidence="14">
    <location>
        <begin position="598"/>
        <end position="813"/>
    </location>
</feature>
<keyword evidence="17" id="KW-1185">Reference proteome</keyword>
<dbReference type="InterPro" id="IPR004358">
    <property type="entry name" value="Sig_transdc_His_kin-like_C"/>
</dbReference>
<dbReference type="Gene3D" id="3.30.450.40">
    <property type="match status" value="1"/>
</dbReference>
<keyword evidence="13" id="KW-0812">Transmembrane</keyword>
<keyword evidence="6" id="KW-0808">Transferase</keyword>
<dbReference type="GO" id="GO:0005886">
    <property type="term" value="C:plasma membrane"/>
    <property type="evidence" value="ECO:0007669"/>
    <property type="project" value="UniProtKB-SubCell"/>
</dbReference>
<dbReference type="Gene3D" id="6.10.340.10">
    <property type="match status" value="1"/>
</dbReference>
<dbReference type="Gene3D" id="3.30.565.10">
    <property type="entry name" value="Histidine kinase-like ATPase, C-terminal domain"/>
    <property type="match status" value="1"/>
</dbReference>
<comment type="subcellular location">
    <subcellularLocation>
        <location evidence="2">Cell membrane</location>
        <topology evidence="2">Multi-pass membrane protein</topology>
    </subcellularLocation>
</comment>
<keyword evidence="7" id="KW-0547">Nucleotide-binding</keyword>
<dbReference type="Proteomes" id="UP000315711">
    <property type="component" value="Unassembled WGS sequence"/>
</dbReference>
<keyword evidence="8 16" id="KW-0418">Kinase</keyword>
<evidence type="ECO:0000313" key="16">
    <source>
        <dbReference type="EMBL" id="TWI59034.1"/>
    </source>
</evidence>
<dbReference type="Gene3D" id="3.30.450.20">
    <property type="entry name" value="PAS domain"/>
    <property type="match status" value="1"/>
</dbReference>
<evidence type="ECO:0000259" key="14">
    <source>
        <dbReference type="PROSITE" id="PS50109"/>
    </source>
</evidence>
<dbReference type="SUPFAM" id="SSF55874">
    <property type="entry name" value="ATPase domain of HSP90 chaperone/DNA topoisomerase II/histidine kinase"/>
    <property type="match status" value="1"/>
</dbReference>
<feature type="coiled-coil region" evidence="12">
    <location>
        <begin position="254"/>
        <end position="309"/>
    </location>
</feature>
<feature type="transmembrane region" description="Helical" evidence="13">
    <location>
        <begin position="12"/>
        <end position="32"/>
    </location>
</feature>
<dbReference type="PRINTS" id="PR00344">
    <property type="entry name" value="BCTRLSENSOR"/>
</dbReference>
<keyword evidence="5" id="KW-0597">Phosphoprotein</keyword>
<evidence type="ECO:0000256" key="12">
    <source>
        <dbReference type="SAM" id="Coils"/>
    </source>
</evidence>
<dbReference type="SUPFAM" id="SSF158472">
    <property type="entry name" value="HAMP domain-like"/>
    <property type="match status" value="1"/>
</dbReference>
<evidence type="ECO:0000256" key="2">
    <source>
        <dbReference type="ARBA" id="ARBA00004651"/>
    </source>
</evidence>
<dbReference type="EC" id="2.7.13.3" evidence="3"/>
<keyword evidence="4" id="KW-1003">Cell membrane</keyword>
<name>A0A562QQM4_9BACI</name>
<dbReference type="PANTHER" id="PTHR43047:SF72">
    <property type="entry name" value="OSMOSENSING HISTIDINE PROTEIN KINASE SLN1"/>
    <property type="match status" value="1"/>
</dbReference>
<dbReference type="SUPFAM" id="SSF55781">
    <property type="entry name" value="GAF domain-like"/>
    <property type="match status" value="1"/>
</dbReference>
<dbReference type="Pfam" id="PF00672">
    <property type="entry name" value="HAMP"/>
    <property type="match status" value="1"/>
</dbReference>
<dbReference type="InterPro" id="IPR029016">
    <property type="entry name" value="GAF-like_dom_sf"/>
</dbReference>
<evidence type="ECO:0000256" key="5">
    <source>
        <dbReference type="ARBA" id="ARBA00022553"/>
    </source>
</evidence>
<dbReference type="Gene3D" id="1.10.287.130">
    <property type="match status" value="1"/>
</dbReference>
<dbReference type="GO" id="GO:0005524">
    <property type="term" value="F:ATP binding"/>
    <property type="evidence" value="ECO:0007669"/>
    <property type="project" value="UniProtKB-KW"/>
</dbReference>
<feature type="transmembrane region" description="Helical" evidence="13">
    <location>
        <begin position="187"/>
        <end position="208"/>
    </location>
</feature>
<dbReference type="InterPro" id="IPR005467">
    <property type="entry name" value="His_kinase_dom"/>
</dbReference>